<keyword evidence="2" id="KW-1185">Reference proteome</keyword>
<reference evidence="1 2" key="1">
    <citation type="journal article" date="2015" name="Plant Cell">
        <title>Oil accumulation by the oleaginous diatom Fistulifera solaris as revealed by the genome and transcriptome.</title>
        <authorList>
            <person name="Tanaka T."/>
            <person name="Maeda Y."/>
            <person name="Veluchamy A."/>
            <person name="Tanaka M."/>
            <person name="Abida H."/>
            <person name="Marechal E."/>
            <person name="Bowler C."/>
            <person name="Muto M."/>
            <person name="Sunaga Y."/>
            <person name="Tanaka M."/>
            <person name="Yoshino T."/>
            <person name="Taniguchi T."/>
            <person name="Fukuda Y."/>
            <person name="Nemoto M."/>
            <person name="Matsumoto M."/>
            <person name="Wong P.S."/>
            <person name="Aburatani S."/>
            <person name="Fujibuchi W."/>
        </authorList>
    </citation>
    <scope>NUCLEOTIDE SEQUENCE [LARGE SCALE GENOMIC DNA]</scope>
    <source>
        <strain evidence="1 2">JPCC DA0580</strain>
    </source>
</reference>
<comment type="caution">
    <text evidence="1">The sequence shown here is derived from an EMBL/GenBank/DDBJ whole genome shotgun (WGS) entry which is preliminary data.</text>
</comment>
<dbReference type="Proteomes" id="UP000198406">
    <property type="component" value="Unassembled WGS sequence"/>
</dbReference>
<evidence type="ECO:0000313" key="1">
    <source>
        <dbReference type="EMBL" id="GAX23850.1"/>
    </source>
</evidence>
<organism evidence="1 2">
    <name type="scientific">Fistulifera solaris</name>
    <name type="common">Oleaginous diatom</name>
    <dbReference type="NCBI Taxonomy" id="1519565"/>
    <lineage>
        <taxon>Eukaryota</taxon>
        <taxon>Sar</taxon>
        <taxon>Stramenopiles</taxon>
        <taxon>Ochrophyta</taxon>
        <taxon>Bacillariophyta</taxon>
        <taxon>Bacillariophyceae</taxon>
        <taxon>Bacillariophycidae</taxon>
        <taxon>Naviculales</taxon>
        <taxon>Naviculaceae</taxon>
        <taxon>Fistulifera</taxon>
    </lineage>
</organism>
<name>A0A1Z5KC31_FISSO</name>
<sequence length="318" mass="35953">MEKHAPKGHVWLGNRHRWKQVRLSKRTMFERMLFLAAMCQHVPGIEEAFQDGGRGSNRKEIVLARHHFPIVVYDFLGARRITTLVKEGQMDFLVERDGSTRLAAEDNRVRSLADLLTTKLLPDGALRNEFLAREQELVGSKGKLFLCAPVASREEILAVLQEMKRHQNDPADETPLEPTPLVSPDESSLLLLGLAAELPDATIEQSPVMVPSLEECVQKIQSKVRTLGLEQACRSPNFRVAIRLLRFFYTYHNAIPLEDDNHVSAGYLHPCRNEDANDKSCATYEIASTIASEGMYCSPCQMSISIKKEETHLENIYE</sequence>
<dbReference type="AlphaFoldDB" id="A0A1Z5KC31"/>
<proteinExistence type="predicted"/>
<dbReference type="EMBL" id="BDSP01000204">
    <property type="protein sequence ID" value="GAX23850.1"/>
    <property type="molecule type" value="Genomic_DNA"/>
</dbReference>
<evidence type="ECO:0000313" key="2">
    <source>
        <dbReference type="Proteomes" id="UP000198406"/>
    </source>
</evidence>
<gene>
    <name evidence="1" type="ORF">FisN_20Hu054</name>
</gene>
<dbReference type="InParanoid" id="A0A1Z5KC31"/>
<accession>A0A1Z5KC31</accession>
<protein>
    <submittedName>
        <fullName evidence="1">Uncharacterized protein</fullName>
    </submittedName>
</protein>